<evidence type="ECO:0000313" key="6">
    <source>
        <dbReference type="Proteomes" id="UP000613160"/>
    </source>
</evidence>
<dbReference type="InterPro" id="IPR036282">
    <property type="entry name" value="Glutathione-S-Trfase_C_sf"/>
</dbReference>
<feature type="binding site" evidence="2">
    <location>
        <position position="94"/>
    </location>
    <ligand>
        <name>glutathione</name>
        <dbReference type="ChEBI" id="CHEBI:57925"/>
    </ligand>
</feature>
<evidence type="ECO:0000313" key="5">
    <source>
        <dbReference type="EMBL" id="GGD28103.1"/>
    </source>
</evidence>
<keyword evidence="6" id="KW-1185">Reference proteome</keyword>
<dbReference type="FunFam" id="3.40.30.10:FF:000058">
    <property type="entry name" value="Glutathione S-transferase, omega"/>
    <property type="match status" value="1"/>
</dbReference>
<dbReference type="Gene3D" id="3.40.30.10">
    <property type="entry name" value="Glutaredoxin"/>
    <property type="match status" value="1"/>
</dbReference>
<feature type="active site" description="Nucleophile" evidence="1">
    <location>
        <position position="61"/>
    </location>
</feature>
<dbReference type="PROSITE" id="PS50405">
    <property type="entry name" value="GST_CTER"/>
    <property type="match status" value="1"/>
</dbReference>
<name>A0A916Y2K4_9HYPH</name>
<feature type="binding site" evidence="2">
    <location>
        <begin position="127"/>
        <end position="130"/>
    </location>
    <ligand>
        <name>glutathione</name>
        <dbReference type="ChEBI" id="CHEBI:57925"/>
    </ligand>
</feature>
<evidence type="ECO:0000256" key="3">
    <source>
        <dbReference type="PIRSR" id="PIRSR015753-3"/>
    </source>
</evidence>
<dbReference type="EMBL" id="BMJJ01000008">
    <property type="protein sequence ID" value="GGD28103.1"/>
    <property type="molecule type" value="Genomic_DNA"/>
</dbReference>
<dbReference type="SFLD" id="SFLDG01148">
    <property type="entry name" value="Xi_(cytGST)"/>
    <property type="match status" value="1"/>
</dbReference>
<dbReference type="SUPFAM" id="SSF52833">
    <property type="entry name" value="Thioredoxin-like"/>
    <property type="match status" value="1"/>
</dbReference>
<dbReference type="Proteomes" id="UP000613160">
    <property type="component" value="Unassembled WGS sequence"/>
</dbReference>
<feature type="binding site" evidence="2">
    <location>
        <begin position="145"/>
        <end position="146"/>
    </location>
    <ligand>
        <name>glutathione</name>
        <dbReference type="ChEBI" id="CHEBI:57925"/>
    </ligand>
</feature>
<dbReference type="Pfam" id="PF13409">
    <property type="entry name" value="GST_N_2"/>
    <property type="match status" value="1"/>
</dbReference>
<dbReference type="Gene3D" id="1.20.1050.10">
    <property type="match status" value="1"/>
</dbReference>
<dbReference type="SFLD" id="SFLDS00019">
    <property type="entry name" value="Glutathione_Transferase_(cytos"/>
    <property type="match status" value="1"/>
</dbReference>
<dbReference type="RefSeq" id="WP_188852912.1">
    <property type="nucleotide sequence ID" value="NZ_BMJJ01000008.1"/>
</dbReference>
<dbReference type="InterPro" id="IPR004045">
    <property type="entry name" value="Glutathione_S-Trfase_N"/>
</dbReference>
<dbReference type="Pfam" id="PF13410">
    <property type="entry name" value="GST_C_2"/>
    <property type="match status" value="1"/>
</dbReference>
<evidence type="ECO:0000256" key="2">
    <source>
        <dbReference type="PIRSR" id="PIRSR015753-2"/>
    </source>
</evidence>
<reference evidence="5" key="1">
    <citation type="journal article" date="2014" name="Int. J. Syst. Evol. Microbiol.">
        <title>Complete genome sequence of Corynebacterium casei LMG S-19264T (=DSM 44701T), isolated from a smear-ripened cheese.</title>
        <authorList>
            <consortium name="US DOE Joint Genome Institute (JGI-PGF)"/>
            <person name="Walter F."/>
            <person name="Albersmeier A."/>
            <person name="Kalinowski J."/>
            <person name="Ruckert C."/>
        </authorList>
    </citation>
    <scope>NUCLEOTIDE SEQUENCE</scope>
    <source>
        <strain evidence="5">CGMCC 1.15493</strain>
    </source>
</reference>
<evidence type="ECO:0000256" key="1">
    <source>
        <dbReference type="PIRSR" id="PIRSR015753-1"/>
    </source>
</evidence>
<accession>A0A916Y2K4</accession>
<comment type="caution">
    <text evidence="5">The sequence shown here is derived from an EMBL/GenBank/DDBJ whole genome shotgun (WGS) entry which is preliminary data.</text>
</comment>
<feature type="site" description="Lowers pKa of active site Cys" evidence="3">
    <location>
        <position position="250"/>
    </location>
</feature>
<dbReference type="PANTHER" id="PTHR32419">
    <property type="entry name" value="GLUTATHIONYL-HYDROQUINONE REDUCTASE"/>
    <property type="match status" value="1"/>
</dbReference>
<evidence type="ECO:0000259" key="4">
    <source>
        <dbReference type="PROSITE" id="PS50405"/>
    </source>
</evidence>
<sequence length="324" mass="36700">MGLLVEGRWQDKWYESKNGSFERTTTAFRDWITPDGTPAPDGRKAFPAEAGRYHLYISLACPWAHRTLIVRRLKKLEDVVSLSVVDFLMGENGWVFSDRPGAIPDSVLGKDRLYEVYTQAKADFTGRVTVPVLWDKKTGTIVNNESAEIIRIFNAGFGALADETVDLAPDALLPEIDAVNARVYDRINNGVYKCGFATTQEAYEAPFHVLFSELDALDALLAGQRYLVGNTITEADWRLFTTLIRFDAVYHGHFKCNARQIADYPNLFPYMLDLYQQPGIAETVNFEHIKGHYYQSHTMINPTAIVPLGPDQDLRQKHGRERFS</sequence>
<proteinExistence type="predicted"/>
<organism evidence="5 6">
    <name type="scientific">Aureimonas glaciei</name>
    <dbReference type="NCBI Taxonomy" id="1776957"/>
    <lineage>
        <taxon>Bacteria</taxon>
        <taxon>Pseudomonadati</taxon>
        <taxon>Pseudomonadota</taxon>
        <taxon>Alphaproteobacteria</taxon>
        <taxon>Hyphomicrobiales</taxon>
        <taxon>Aurantimonadaceae</taxon>
        <taxon>Aureimonas</taxon>
    </lineage>
</organism>
<dbReference type="GO" id="GO:0005737">
    <property type="term" value="C:cytoplasm"/>
    <property type="evidence" value="ECO:0007669"/>
    <property type="project" value="TreeGrafter"/>
</dbReference>
<dbReference type="CDD" id="cd03190">
    <property type="entry name" value="GST_C_Omega_like"/>
    <property type="match status" value="1"/>
</dbReference>
<dbReference type="AlphaFoldDB" id="A0A916Y2K4"/>
<dbReference type="InterPro" id="IPR040079">
    <property type="entry name" value="Glutathione_S-Trfase"/>
</dbReference>
<feature type="site" description="Lowers pKa of active site Cys" evidence="3">
    <location>
        <position position="293"/>
    </location>
</feature>
<dbReference type="InterPro" id="IPR047047">
    <property type="entry name" value="GST_Omega-like_C"/>
</dbReference>
<protein>
    <submittedName>
        <fullName evidence="5">Glutathione-dependent reductase</fullName>
    </submittedName>
</protein>
<dbReference type="SFLD" id="SFLDG01206">
    <property type="entry name" value="Xi.1"/>
    <property type="match status" value="1"/>
</dbReference>
<reference evidence="5" key="2">
    <citation type="submission" date="2020-09" db="EMBL/GenBank/DDBJ databases">
        <authorList>
            <person name="Sun Q."/>
            <person name="Zhou Y."/>
        </authorList>
    </citation>
    <scope>NUCLEOTIDE SEQUENCE</scope>
    <source>
        <strain evidence="5">CGMCC 1.15493</strain>
    </source>
</reference>
<dbReference type="PIRSF" id="PIRSF015753">
    <property type="entry name" value="GST"/>
    <property type="match status" value="1"/>
</dbReference>
<dbReference type="SUPFAM" id="SSF47616">
    <property type="entry name" value="GST C-terminal domain-like"/>
    <property type="match status" value="1"/>
</dbReference>
<feature type="active site" description="Proton donor/acceptor" evidence="1">
    <location>
        <position position="192"/>
    </location>
</feature>
<dbReference type="InterPro" id="IPR016639">
    <property type="entry name" value="GST_Omega/GSH"/>
</dbReference>
<dbReference type="InterPro" id="IPR036249">
    <property type="entry name" value="Thioredoxin-like_sf"/>
</dbReference>
<feature type="domain" description="GST C-terminal" evidence="4">
    <location>
        <begin position="169"/>
        <end position="293"/>
    </location>
</feature>
<dbReference type="PANTHER" id="PTHR32419:SF6">
    <property type="entry name" value="GLUTATHIONE S-TRANSFERASE OMEGA-LIKE 1-RELATED"/>
    <property type="match status" value="1"/>
</dbReference>
<dbReference type="InterPro" id="IPR010987">
    <property type="entry name" value="Glutathione-S-Trfase_C-like"/>
</dbReference>
<gene>
    <name evidence="5" type="ORF">GCM10011335_34050</name>
</gene>
<dbReference type="GO" id="GO:0004364">
    <property type="term" value="F:glutathione transferase activity"/>
    <property type="evidence" value="ECO:0007669"/>
    <property type="project" value="InterPro"/>
</dbReference>